<dbReference type="Gene3D" id="3.90.930.1">
    <property type="match status" value="1"/>
</dbReference>
<keyword evidence="1" id="KW-0732">Signal</keyword>
<dbReference type="eggNOG" id="COG2849">
    <property type="taxonomic scope" value="Bacteria"/>
</dbReference>
<accession>D4CTA2</accession>
<dbReference type="SUPFAM" id="SSF82185">
    <property type="entry name" value="Histone H3 K4-specific methyltransferase SET7/9 N-terminal domain"/>
    <property type="match status" value="1"/>
</dbReference>
<proteinExistence type="predicted"/>
<dbReference type="STRING" id="546275.FUSPEROL_00614"/>
<protein>
    <submittedName>
        <fullName evidence="2">MORN repeat protein</fullName>
    </submittedName>
</protein>
<evidence type="ECO:0000313" key="2">
    <source>
        <dbReference type="EMBL" id="EFE87472.1"/>
    </source>
</evidence>
<evidence type="ECO:0000256" key="1">
    <source>
        <dbReference type="SAM" id="SignalP"/>
    </source>
</evidence>
<name>D4CTA2_9FUSO</name>
<dbReference type="HOGENOM" id="CLU_068236_0_0_0"/>
<dbReference type="AlphaFoldDB" id="D4CTA2"/>
<feature type="signal peptide" evidence="1">
    <location>
        <begin position="1"/>
        <end position="33"/>
    </location>
</feature>
<comment type="caution">
    <text evidence="2">The sequence shown here is derived from an EMBL/GenBank/DDBJ whole genome shotgun (WGS) entry which is preliminary data.</text>
</comment>
<evidence type="ECO:0000313" key="3">
    <source>
        <dbReference type="Proteomes" id="UP000003748"/>
    </source>
</evidence>
<dbReference type="InterPro" id="IPR011652">
    <property type="entry name" value="MORN_2"/>
</dbReference>
<reference evidence="2 3" key="1">
    <citation type="submission" date="2010-02" db="EMBL/GenBank/DDBJ databases">
        <authorList>
            <person name="Weinstock G."/>
            <person name="Sodergren E."/>
            <person name="Clifton S."/>
            <person name="Fulton L."/>
            <person name="Fulton B."/>
            <person name="Courtney L."/>
            <person name="Fronick C."/>
            <person name="Harrison M."/>
            <person name="Strong C."/>
            <person name="Farmer C."/>
            <person name="Delahaunty K."/>
            <person name="Markovic C."/>
            <person name="Hall O."/>
            <person name="Minx P."/>
            <person name="Tomlinson C."/>
            <person name="Mitreva M."/>
            <person name="Nelson J."/>
            <person name="Hou S."/>
            <person name="Wollam A."/>
            <person name="Pepin K.H."/>
            <person name="Johnson M."/>
            <person name="Bhonagiri V."/>
            <person name="Zhang X."/>
            <person name="Suruliraj S."/>
            <person name="Warren W."/>
            <person name="Chinwalla A."/>
            <person name="Mardis E.R."/>
            <person name="Wilson R.K."/>
        </authorList>
    </citation>
    <scope>NUCLEOTIDE SEQUENCE [LARGE SCALE GENOMIC DNA]</scope>
    <source>
        <strain evidence="2 3">ATCC 33693</strain>
    </source>
</reference>
<organism evidence="2 3">
    <name type="scientific">Fusobacterium periodonticum ATCC 33693</name>
    <dbReference type="NCBI Taxonomy" id="546275"/>
    <lineage>
        <taxon>Bacteria</taxon>
        <taxon>Fusobacteriati</taxon>
        <taxon>Fusobacteriota</taxon>
        <taxon>Fusobacteriia</taxon>
        <taxon>Fusobacteriales</taxon>
        <taxon>Fusobacteriaceae</taxon>
        <taxon>Fusobacterium</taxon>
    </lineage>
</organism>
<gene>
    <name evidence="2" type="ORF">FUSPEROL_00614</name>
</gene>
<dbReference type="Proteomes" id="UP000003748">
    <property type="component" value="Unassembled WGS sequence"/>
</dbReference>
<dbReference type="EMBL" id="ACJY01000037">
    <property type="protein sequence ID" value="EFE87472.1"/>
    <property type="molecule type" value="Genomic_DNA"/>
</dbReference>
<dbReference type="Pfam" id="PF07661">
    <property type="entry name" value="MORN_2"/>
    <property type="match status" value="3"/>
</dbReference>
<feature type="chain" id="PRO_5003055337" evidence="1">
    <location>
        <begin position="34"/>
        <end position="361"/>
    </location>
</feature>
<sequence length="361" mass="42724">MLWSGNARIRRMMKKIFIVLMFIFCGLSNFSQAKETKTTLYDEKNFELDFNMKLMMGLTKAENDSKYQKLVNYIDENLISKSEVSYTTNINLKKSLIEVFSENGDLLYKGKISKEITKLLSNNLELARNFSLIANGKWQENDNVFDNLTENVNIKKLNEKVILSVKETAENKYGQTTIIIENILKRELTDSEKKELLNLKEVDLLYRYKKYMESESLKGYDNEKLEIIKEDKNLKMVFERMFKDNKSIKQEIEYADDSRLKGVFRRYEYGILKHETFFETPFTVLVKRYYPNGTLMTEIHYNKGEIDGELKGYYENGKLKYSSSYINGKKNGHYKDFDQNGNLTEERLYENDRFIEQIYGE</sequence>